<organism evidence="3 4">
    <name type="scientific">Thermobifida alba</name>
    <name type="common">Thermomonospora alba</name>
    <dbReference type="NCBI Taxonomy" id="53522"/>
    <lineage>
        <taxon>Bacteria</taxon>
        <taxon>Bacillati</taxon>
        <taxon>Actinomycetota</taxon>
        <taxon>Actinomycetes</taxon>
        <taxon>Streptosporangiales</taxon>
        <taxon>Nocardiopsidaceae</taxon>
        <taxon>Thermobifida</taxon>
    </lineage>
</organism>
<dbReference type="InterPro" id="IPR028087">
    <property type="entry name" value="Tad_N"/>
</dbReference>
<dbReference type="Proteomes" id="UP000832041">
    <property type="component" value="Chromosome"/>
</dbReference>
<dbReference type="EMBL" id="CP051627">
    <property type="protein sequence ID" value="UPT21492.1"/>
    <property type="molecule type" value="Genomic_DNA"/>
</dbReference>
<keyword evidence="1" id="KW-1133">Transmembrane helix</keyword>
<dbReference type="RefSeq" id="WP_248589975.1">
    <property type="nucleotide sequence ID" value="NZ_BAABEB010000002.1"/>
</dbReference>
<evidence type="ECO:0000313" key="4">
    <source>
        <dbReference type="Proteomes" id="UP000832041"/>
    </source>
</evidence>
<proteinExistence type="predicted"/>
<evidence type="ECO:0000256" key="1">
    <source>
        <dbReference type="SAM" id="Phobius"/>
    </source>
</evidence>
<evidence type="ECO:0000313" key="3">
    <source>
        <dbReference type="EMBL" id="UPT21492.1"/>
    </source>
</evidence>
<sequence length="234" mass="25808">MRFCLRPFPADERGQANLFLLVGLTLSLLALTLLFIRLGDANQLRSRSQTAAEAAALAAVAVARDNAAEMLASHRIPYYRLYDPARGRTQAERYAQKNGAILEDIRASDNSMGQLGNFVRVEVRGANCRKELLEDRSRGWSDTVCANADDGEGFVRLGNAAAIAEMVMPDCSYVFGAEYRIVGVSCDGQVIRSEQHARQLIDIRLVPREGRYLYKPFGVADPAEEEEITPTPSP</sequence>
<protein>
    <recommendedName>
        <fullName evidence="2">Putative Flp pilus-assembly TadG-like N-terminal domain-containing protein</fullName>
    </recommendedName>
</protein>
<feature type="transmembrane region" description="Helical" evidence="1">
    <location>
        <begin position="18"/>
        <end position="38"/>
    </location>
</feature>
<keyword evidence="1" id="KW-0472">Membrane</keyword>
<reference evidence="3 4" key="1">
    <citation type="submission" date="2020-04" db="EMBL/GenBank/DDBJ databases">
        <title>Thermobifida alba genome sequencing and assembly.</title>
        <authorList>
            <person name="Luzics S."/>
            <person name="Horvath B."/>
            <person name="Nagy I."/>
            <person name="Toth A."/>
            <person name="Nagy I."/>
            <person name="Kukolya J."/>
        </authorList>
    </citation>
    <scope>NUCLEOTIDE SEQUENCE [LARGE SCALE GENOMIC DNA]</scope>
    <source>
        <strain evidence="3 4">DSM 43795</strain>
    </source>
</reference>
<keyword evidence="1" id="KW-0812">Transmembrane</keyword>
<gene>
    <name evidence="3" type="ORF">FOF52_11495</name>
</gene>
<feature type="domain" description="Putative Flp pilus-assembly TadG-like N-terminal" evidence="2">
    <location>
        <begin position="14"/>
        <end position="61"/>
    </location>
</feature>
<evidence type="ECO:0000259" key="2">
    <source>
        <dbReference type="Pfam" id="PF13400"/>
    </source>
</evidence>
<name>A0ABY4L1D8_THEAE</name>
<dbReference type="Pfam" id="PF13400">
    <property type="entry name" value="Tad"/>
    <property type="match status" value="1"/>
</dbReference>
<keyword evidence="4" id="KW-1185">Reference proteome</keyword>
<accession>A0ABY4L1D8</accession>